<dbReference type="Pfam" id="PF14368">
    <property type="entry name" value="LTP_2"/>
    <property type="match status" value="1"/>
</dbReference>
<accession>A0ABD3HCD4</accession>
<keyword evidence="4" id="KW-1185">Reference proteome</keyword>
<dbReference type="Gene3D" id="1.10.110.10">
    <property type="entry name" value="Plant lipid-transfer and hydrophobic proteins"/>
    <property type="match status" value="1"/>
</dbReference>
<dbReference type="SMART" id="SM00499">
    <property type="entry name" value="AAI"/>
    <property type="match status" value="1"/>
</dbReference>
<keyword evidence="1" id="KW-0732">Signal</keyword>
<evidence type="ECO:0000313" key="3">
    <source>
        <dbReference type="EMBL" id="KAL3689178.1"/>
    </source>
</evidence>
<dbReference type="SUPFAM" id="SSF47699">
    <property type="entry name" value="Bifunctional inhibitor/lipid-transfer protein/seed storage 2S albumin"/>
    <property type="match status" value="1"/>
</dbReference>
<dbReference type="EMBL" id="JBJQOH010000004">
    <property type="protein sequence ID" value="KAL3689178.1"/>
    <property type="molecule type" value="Genomic_DNA"/>
</dbReference>
<dbReference type="PANTHER" id="PTHR33286:SF1">
    <property type="entry name" value="OS01G0800600 PROTEIN"/>
    <property type="match status" value="1"/>
</dbReference>
<feature type="chain" id="PRO_5044779268" description="Bifunctional inhibitor/plant lipid transfer protein/seed storage helical domain-containing protein" evidence="1">
    <location>
        <begin position="29"/>
        <end position="143"/>
    </location>
</feature>
<feature type="domain" description="Bifunctional inhibitor/plant lipid transfer protein/seed storage helical" evidence="2">
    <location>
        <begin position="32"/>
        <end position="108"/>
    </location>
</feature>
<comment type="caution">
    <text evidence="3">The sequence shown here is derived from an EMBL/GenBank/DDBJ whole genome shotgun (WGS) entry which is preliminary data.</text>
</comment>
<proteinExistence type="predicted"/>
<protein>
    <recommendedName>
        <fullName evidence="2">Bifunctional inhibitor/plant lipid transfer protein/seed storage helical domain-containing protein</fullName>
    </recommendedName>
</protein>
<gene>
    <name evidence="3" type="ORF">R1sor_015487</name>
</gene>
<dbReference type="PANTHER" id="PTHR33286">
    <property type="entry name" value="BIFUNCTIONAL INHIBITOR/LIPID-TRANSFER PROTEIN/SEED STORAGE 2S ALBUMIN SUPERFAMILY PROTEIN"/>
    <property type="match status" value="1"/>
</dbReference>
<sequence>MGSNRAAMVVVILLIGLLGVAEVSEAAAKKNCGKDLLTPFRPCISSVIGKKPSAPTAACCSAVKKTDLGCLCKAFTSLKLPGGIKIDIKAAITLPKKCGRNVPVNYKCNGQGVRWSESGKISDTTVLADGLVLLANTYAGIKV</sequence>
<name>A0ABD3HCD4_9MARC</name>
<dbReference type="InterPro" id="IPR016140">
    <property type="entry name" value="Bifunc_inhib/LTP/seed_store"/>
</dbReference>
<feature type="signal peptide" evidence="1">
    <location>
        <begin position="1"/>
        <end position="28"/>
    </location>
</feature>
<evidence type="ECO:0000256" key="1">
    <source>
        <dbReference type="SAM" id="SignalP"/>
    </source>
</evidence>
<organism evidence="3 4">
    <name type="scientific">Riccia sorocarpa</name>
    <dbReference type="NCBI Taxonomy" id="122646"/>
    <lineage>
        <taxon>Eukaryota</taxon>
        <taxon>Viridiplantae</taxon>
        <taxon>Streptophyta</taxon>
        <taxon>Embryophyta</taxon>
        <taxon>Marchantiophyta</taxon>
        <taxon>Marchantiopsida</taxon>
        <taxon>Marchantiidae</taxon>
        <taxon>Marchantiales</taxon>
        <taxon>Ricciaceae</taxon>
        <taxon>Riccia</taxon>
    </lineage>
</organism>
<reference evidence="3 4" key="1">
    <citation type="submission" date="2024-09" db="EMBL/GenBank/DDBJ databases">
        <title>Chromosome-scale assembly of Riccia sorocarpa.</title>
        <authorList>
            <person name="Paukszto L."/>
        </authorList>
    </citation>
    <scope>NUCLEOTIDE SEQUENCE [LARGE SCALE GENOMIC DNA]</scope>
    <source>
        <strain evidence="3">LP-2024</strain>
        <tissue evidence="3">Aerial parts of the thallus</tissue>
    </source>
</reference>
<evidence type="ECO:0000313" key="4">
    <source>
        <dbReference type="Proteomes" id="UP001633002"/>
    </source>
</evidence>
<dbReference type="InterPro" id="IPR036312">
    <property type="entry name" value="Bifun_inhib/LTP/seed_sf"/>
</dbReference>
<evidence type="ECO:0000259" key="2">
    <source>
        <dbReference type="SMART" id="SM00499"/>
    </source>
</evidence>
<dbReference type="AlphaFoldDB" id="A0ABD3HCD4"/>
<dbReference type="Proteomes" id="UP001633002">
    <property type="component" value="Unassembled WGS sequence"/>
</dbReference>